<sequence length="71" mass="7232">MATPTPTPTPTRRLTATGTVMVTVMGTVTAMGAARRRTAYDRSAGAVDIGVASVGRNPAARLAADGNFQTP</sequence>
<reference evidence="2 3" key="1">
    <citation type="submission" date="2024-06" db="EMBL/GenBank/DDBJ databases">
        <title>The Natural Products Discovery Center: Release of the First 8490 Sequenced Strains for Exploring Actinobacteria Biosynthetic Diversity.</title>
        <authorList>
            <person name="Kalkreuter E."/>
            <person name="Kautsar S.A."/>
            <person name="Yang D."/>
            <person name="Bader C.D."/>
            <person name="Teijaro C.N."/>
            <person name="Fluegel L."/>
            <person name="Davis C.M."/>
            <person name="Simpson J.R."/>
            <person name="Lauterbach L."/>
            <person name="Steele A.D."/>
            <person name="Gui C."/>
            <person name="Meng S."/>
            <person name="Li G."/>
            <person name="Viehrig K."/>
            <person name="Ye F."/>
            <person name="Su P."/>
            <person name="Kiefer A.F."/>
            <person name="Nichols A."/>
            <person name="Cepeda A.J."/>
            <person name="Yan W."/>
            <person name="Fan B."/>
            <person name="Jiang Y."/>
            <person name="Adhikari A."/>
            <person name="Zheng C.-J."/>
            <person name="Schuster L."/>
            <person name="Cowan T.M."/>
            <person name="Smanski M.J."/>
            <person name="Chevrette M.G."/>
            <person name="De Carvalho L.P.S."/>
            <person name="Shen B."/>
        </authorList>
    </citation>
    <scope>NUCLEOTIDE SEQUENCE [LARGE SCALE GENOMIC DNA]</scope>
    <source>
        <strain evidence="2 3">NPDC050100</strain>
    </source>
</reference>
<evidence type="ECO:0000256" key="1">
    <source>
        <dbReference type="SAM" id="Phobius"/>
    </source>
</evidence>
<evidence type="ECO:0000313" key="2">
    <source>
        <dbReference type="EMBL" id="MEV0969203.1"/>
    </source>
</evidence>
<keyword evidence="1" id="KW-0812">Transmembrane</keyword>
<accession>A0ABV3GC80</accession>
<evidence type="ECO:0000313" key="3">
    <source>
        <dbReference type="Proteomes" id="UP001551675"/>
    </source>
</evidence>
<keyword evidence="3" id="KW-1185">Reference proteome</keyword>
<gene>
    <name evidence="2" type="ORF">AB0I59_11255</name>
</gene>
<keyword evidence="1" id="KW-0472">Membrane</keyword>
<name>A0ABV3GC80_MICGL</name>
<dbReference type="EMBL" id="JBFALK010000005">
    <property type="protein sequence ID" value="MEV0969203.1"/>
    <property type="molecule type" value="Genomic_DNA"/>
</dbReference>
<proteinExistence type="predicted"/>
<dbReference type="Proteomes" id="UP001551675">
    <property type="component" value="Unassembled WGS sequence"/>
</dbReference>
<protein>
    <submittedName>
        <fullName evidence="2">Uncharacterized protein</fullName>
    </submittedName>
</protein>
<keyword evidence="1" id="KW-1133">Transmembrane helix</keyword>
<feature type="transmembrane region" description="Helical" evidence="1">
    <location>
        <begin position="14"/>
        <end position="34"/>
    </location>
</feature>
<dbReference type="RefSeq" id="WP_358132103.1">
    <property type="nucleotide sequence ID" value="NZ_JBFALK010000005.1"/>
</dbReference>
<comment type="caution">
    <text evidence="2">The sequence shown here is derived from an EMBL/GenBank/DDBJ whole genome shotgun (WGS) entry which is preliminary data.</text>
</comment>
<organism evidence="2 3">
    <name type="scientific">Microtetraspora glauca</name>
    <dbReference type="NCBI Taxonomy" id="1996"/>
    <lineage>
        <taxon>Bacteria</taxon>
        <taxon>Bacillati</taxon>
        <taxon>Actinomycetota</taxon>
        <taxon>Actinomycetes</taxon>
        <taxon>Streptosporangiales</taxon>
        <taxon>Streptosporangiaceae</taxon>
        <taxon>Microtetraspora</taxon>
    </lineage>
</organism>